<reference evidence="8 9" key="1">
    <citation type="submission" date="2022-12" db="EMBL/GenBank/DDBJ databases">
        <title>Genomic features and morphological characterization of a novel Knufia sp. strain isolated from spacecraft assembly facility.</title>
        <authorList>
            <person name="Teixeira M."/>
            <person name="Chander A.M."/>
            <person name="Stajich J.E."/>
            <person name="Venkateswaran K."/>
        </authorList>
    </citation>
    <scope>NUCLEOTIDE SEQUENCE [LARGE SCALE GENOMIC DNA]</scope>
    <source>
        <strain evidence="8 9">FJI-L2-BK-P2</strain>
    </source>
</reference>
<evidence type="ECO:0000256" key="5">
    <source>
        <dbReference type="HAMAP-Rule" id="MF_03043"/>
    </source>
</evidence>
<evidence type="ECO:0000313" key="9">
    <source>
        <dbReference type="Proteomes" id="UP001316803"/>
    </source>
</evidence>
<dbReference type="PANTHER" id="PTHR46064">
    <property type="entry name" value="QUEUINE TRNA-RIBOSYLTRANSFERASE ACCESSORY SUBUNIT 2"/>
    <property type="match status" value="1"/>
</dbReference>
<keyword evidence="3 5" id="KW-0479">Metal-binding</keyword>
<dbReference type="AlphaFoldDB" id="A0AAN8I7N0"/>
<dbReference type="InterPro" id="IPR028592">
    <property type="entry name" value="QTRTD1"/>
</dbReference>
<keyword evidence="4 5" id="KW-0862">Zinc</keyword>
<feature type="binding site" evidence="5">
    <location>
        <position position="331"/>
    </location>
    <ligand>
        <name>Zn(2+)</name>
        <dbReference type="ChEBI" id="CHEBI:29105"/>
    </ligand>
</feature>
<dbReference type="SUPFAM" id="SSF51713">
    <property type="entry name" value="tRNA-guanine transglycosylase"/>
    <property type="match status" value="1"/>
</dbReference>
<dbReference type="GO" id="GO:0005737">
    <property type="term" value="C:cytoplasm"/>
    <property type="evidence" value="ECO:0007669"/>
    <property type="project" value="UniProtKB-SubCell"/>
</dbReference>
<dbReference type="HAMAP" id="MF_03043">
    <property type="entry name" value="QTRT2"/>
    <property type="match status" value="1"/>
</dbReference>
<dbReference type="Proteomes" id="UP001316803">
    <property type="component" value="Unassembled WGS sequence"/>
</dbReference>
<dbReference type="GO" id="GO:0046872">
    <property type="term" value="F:metal ion binding"/>
    <property type="evidence" value="ECO:0007669"/>
    <property type="project" value="UniProtKB-KW"/>
</dbReference>
<evidence type="ECO:0000256" key="6">
    <source>
        <dbReference type="SAM" id="MobiDB-lite"/>
    </source>
</evidence>
<dbReference type="InterPro" id="IPR002616">
    <property type="entry name" value="tRNA_ribo_trans-like"/>
</dbReference>
<evidence type="ECO:0000256" key="4">
    <source>
        <dbReference type="ARBA" id="ARBA00022833"/>
    </source>
</evidence>
<dbReference type="InterPro" id="IPR050852">
    <property type="entry name" value="Queuine_tRNA-ribosyltrfase"/>
</dbReference>
<name>A0AAN8I7N0_9EURO</name>
<keyword evidence="1 5" id="KW-0963">Cytoplasm</keyword>
<evidence type="ECO:0000313" key="8">
    <source>
        <dbReference type="EMBL" id="KAK5953526.1"/>
    </source>
</evidence>
<dbReference type="EMBL" id="JAKLMC020000011">
    <property type="protein sequence ID" value="KAK5953526.1"/>
    <property type="molecule type" value="Genomic_DNA"/>
</dbReference>
<dbReference type="InterPro" id="IPR036511">
    <property type="entry name" value="TGT-like_sf"/>
</dbReference>
<dbReference type="NCBIfam" id="TIGR00449">
    <property type="entry name" value="tgt_general"/>
    <property type="match status" value="1"/>
</dbReference>
<comment type="cofactor">
    <cofactor evidence="5">
        <name>Zn(2+)</name>
        <dbReference type="ChEBI" id="CHEBI:29105"/>
    </cofactor>
    <text evidence="5">Binds 1 zinc ion per subunit.</text>
</comment>
<dbReference type="Gene3D" id="3.20.20.105">
    <property type="entry name" value="Queuine tRNA-ribosyltransferase-like"/>
    <property type="match status" value="1"/>
</dbReference>
<comment type="subunit">
    <text evidence="5">Heterodimer of a catalytic subunit and an accessory subunit.</text>
</comment>
<dbReference type="Pfam" id="PF01702">
    <property type="entry name" value="TGT"/>
    <property type="match status" value="1"/>
</dbReference>
<evidence type="ECO:0000256" key="1">
    <source>
        <dbReference type="ARBA" id="ARBA00022490"/>
    </source>
</evidence>
<feature type="binding site" evidence="5">
    <location>
        <position position="329"/>
    </location>
    <ligand>
        <name>Zn(2+)</name>
        <dbReference type="ChEBI" id="CHEBI:29105"/>
    </ligand>
</feature>
<evidence type="ECO:0000256" key="2">
    <source>
        <dbReference type="ARBA" id="ARBA00022694"/>
    </source>
</evidence>
<accession>A0AAN8I7N0</accession>
<gene>
    <name evidence="8" type="ORF">OHC33_005470</name>
</gene>
<evidence type="ECO:0000256" key="3">
    <source>
        <dbReference type="ARBA" id="ARBA00022723"/>
    </source>
</evidence>
<evidence type="ECO:0000259" key="7">
    <source>
        <dbReference type="Pfam" id="PF01702"/>
    </source>
</evidence>
<keyword evidence="9" id="KW-1185">Reference proteome</keyword>
<organism evidence="8 9">
    <name type="scientific">Knufia fluminis</name>
    <dbReference type="NCBI Taxonomy" id="191047"/>
    <lineage>
        <taxon>Eukaryota</taxon>
        <taxon>Fungi</taxon>
        <taxon>Dikarya</taxon>
        <taxon>Ascomycota</taxon>
        <taxon>Pezizomycotina</taxon>
        <taxon>Eurotiomycetes</taxon>
        <taxon>Chaetothyriomycetidae</taxon>
        <taxon>Chaetothyriales</taxon>
        <taxon>Trichomeriaceae</taxon>
        <taxon>Knufia</taxon>
    </lineage>
</organism>
<comment type="similarity">
    <text evidence="5">Belongs to the queuine tRNA-ribosyltransferase family. QTRT2 subfamily.</text>
</comment>
<dbReference type="GO" id="GO:0008479">
    <property type="term" value="F:tRNA-guanosine(34) queuine transglycosylase activity"/>
    <property type="evidence" value="ECO:0007669"/>
    <property type="project" value="UniProtKB-UniRule"/>
</dbReference>
<keyword evidence="2 5" id="KW-0819">tRNA processing</keyword>
<feature type="binding site" evidence="5">
    <location>
        <position position="360"/>
    </location>
    <ligand>
        <name>Zn(2+)</name>
        <dbReference type="ChEBI" id="CHEBI:29105"/>
    </ligand>
</feature>
<feature type="binding site" evidence="5">
    <location>
        <position position="334"/>
    </location>
    <ligand>
        <name>Zn(2+)</name>
        <dbReference type="ChEBI" id="CHEBI:29105"/>
    </ligand>
</feature>
<feature type="region of interest" description="Disordered" evidence="6">
    <location>
        <begin position="399"/>
        <end position="465"/>
    </location>
</feature>
<protein>
    <recommendedName>
        <fullName evidence="5">Queuine tRNA-ribosyltransferase accessory subunit 2</fullName>
    </recommendedName>
    <alternativeName>
        <fullName evidence="5">Queuine tRNA-ribosyltransferase domain-containing protein 1</fullName>
    </alternativeName>
</protein>
<feature type="compositionally biased region" description="Basic and acidic residues" evidence="6">
    <location>
        <begin position="427"/>
        <end position="440"/>
    </location>
</feature>
<comment type="subcellular location">
    <subcellularLocation>
        <location evidence="5">Cytoplasm</location>
    </subcellularLocation>
</comment>
<sequence>MASENASTLPDETMSFVLRQTELAKAGLRLGQLTIQGRPTISTPTFIAPTSRGVIPHVTQDVLSKLTRVPAVYIGLEDFIEKTPQKAPVFHLASQASSRLRDFIALPSDCVSILGPRRVPALECPNQNTNSSIAICTSVGFKSLNVDDYVQNAQPLQADITLSIADVVTNKQISQKRVEKSADRTHAWMKDTLTAGAEAEPNASTLFASIPPLEPHQQSFYLSDLCDEYKSEIRGIGLHSAETAANLPQALQDLPRICLTNPESPHDILRAVALGNDMVTVSFVTETSENGIAFSFSLDESGEQSNEPLGFDLWDASHATDISPLVKDCKCYTCTKHHRAYLHHLLSAKEMLAWTLLQIHNFHAIDRFFAEIREAIADGSFEQKSREFSRAYDVEVPKASGQGPRIRGYQMKSVGGGEPRKNRKAYGRLEEQARKLKEAESGVATPEVETLAEDLENQGLGEVQK</sequence>
<dbReference type="PANTHER" id="PTHR46064:SF1">
    <property type="entry name" value="QUEUINE TRNA-RIBOSYLTRANSFERASE ACCESSORY SUBUNIT 2"/>
    <property type="match status" value="1"/>
</dbReference>
<comment type="function">
    <text evidence="5">Non-catalytic subunit of the queuine tRNA-ribosyltransferase (TGT) that catalyzes the base-exchange of a guanine (G) residue with queuine (Q) at position 34 (anticodon wobble position) in tRNAs with GU(N) anticodons (tRNA-Asp, -Asn, -His and -Tyr), resulting in the hypermodified nucleoside queuosine (7-(((4,5-cis-dihydroxy-2-cyclopenten-1-yl)amino)methyl)-7-deazaguanosine).</text>
</comment>
<comment type="caution">
    <text evidence="8">The sequence shown here is derived from an EMBL/GenBank/DDBJ whole genome shotgun (WGS) entry which is preliminary data.</text>
</comment>
<proteinExistence type="inferred from homology"/>
<dbReference type="GO" id="GO:0006400">
    <property type="term" value="P:tRNA modification"/>
    <property type="evidence" value="ECO:0007669"/>
    <property type="project" value="InterPro"/>
</dbReference>
<feature type="domain" description="tRNA-guanine(15) transglycosylase-like" evidence="7">
    <location>
        <begin position="28"/>
        <end position="392"/>
    </location>
</feature>